<protein>
    <submittedName>
        <fullName evidence="4">Enoyl-CoA hydratase-related protein</fullName>
    </submittedName>
</protein>
<dbReference type="Proteomes" id="UP001528411">
    <property type="component" value="Unassembled WGS sequence"/>
</dbReference>
<dbReference type="Pfam" id="PF00378">
    <property type="entry name" value="ECH_1"/>
    <property type="match status" value="1"/>
</dbReference>
<keyword evidence="5" id="KW-1185">Reference proteome</keyword>
<proteinExistence type="predicted"/>
<dbReference type="Gene3D" id="3.90.226.10">
    <property type="entry name" value="2-enoyl-CoA Hydratase, Chain A, domain 1"/>
    <property type="match status" value="1"/>
</dbReference>
<dbReference type="EMBL" id="JAQOMS010000002">
    <property type="protein sequence ID" value="MDC2888259.1"/>
    <property type="molecule type" value="Genomic_DNA"/>
</dbReference>
<dbReference type="PANTHER" id="PTHR43684:SF1">
    <property type="entry name" value="ENOYL-COA DELTA ISOMERASE 2"/>
    <property type="match status" value="1"/>
</dbReference>
<sequence length="246" mass="26799">MNEIVTRDIGHVLHIELNRPQAKNALSIEMYRELVEAFEYLDSSDNLHVGLIYGSTSCFSAGNDLKDFMNSSVLDDSHPTVKFIKLLANFSKPIVAAVAGPAVGIGTTMLLHCDMVIAANNSKFQLPFVQLGLCPEAGSSLLLPYMAGHPKAFEYLVLGKPFNADTALDMAMINQVVEPGDVINVASQIAETLSLLPVEAVIESKRLMKLPLRQVQNASIAQELGAFSSLLKSDECQKRVSSFFNK</sequence>
<dbReference type="CDD" id="cd06558">
    <property type="entry name" value="crotonase-like"/>
    <property type="match status" value="1"/>
</dbReference>
<evidence type="ECO:0000313" key="5">
    <source>
        <dbReference type="Proteomes" id="UP001528411"/>
    </source>
</evidence>
<evidence type="ECO:0000256" key="1">
    <source>
        <dbReference type="ARBA" id="ARBA00004275"/>
    </source>
</evidence>
<dbReference type="InterPro" id="IPR051053">
    <property type="entry name" value="ECH/Chromodomain_protein"/>
</dbReference>
<comment type="caution">
    <text evidence="4">The sequence shown here is derived from an EMBL/GenBank/DDBJ whole genome shotgun (WGS) entry which is preliminary data.</text>
</comment>
<comment type="subcellular location">
    <subcellularLocation>
        <location evidence="1">Peroxisome</location>
    </subcellularLocation>
</comment>
<dbReference type="SUPFAM" id="SSF52096">
    <property type="entry name" value="ClpP/crotonase"/>
    <property type="match status" value="1"/>
</dbReference>
<dbReference type="InterPro" id="IPR029045">
    <property type="entry name" value="ClpP/crotonase-like_dom_sf"/>
</dbReference>
<evidence type="ECO:0000256" key="3">
    <source>
        <dbReference type="ARBA" id="ARBA00023235"/>
    </source>
</evidence>
<name>A0ABT5FAV2_9GAMM</name>
<dbReference type="RefSeq" id="WP_272179923.1">
    <property type="nucleotide sequence ID" value="NZ_JAQOMS010000002.1"/>
</dbReference>
<organism evidence="4 5">
    <name type="scientific">Psychrosphaera algicola</name>
    <dbReference type="NCBI Taxonomy" id="3023714"/>
    <lineage>
        <taxon>Bacteria</taxon>
        <taxon>Pseudomonadati</taxon>
        <taxon>Pseudomonadota</taxon>
        <taxon>Gammaproteobacteria</taxon>
        <taxon>Alteromonadales</taxon>
        <taxon>Pseudoalteromonadaceae</taxon>
        <taxon>Psychrosphaera</taxon>
    </lineage>
</organism>
<keyword evidence="2" id="KW-0576">Peroxisome</keyword>
<evidence type="ECO:0000313" key="4">
    <source>
        <dbReference type="EMBL" id="MDC2888259.1"/>
    </source>
</evidence>
<dbReference type="InterPro" id="IPR001753">
    <property type="entry name" value="Enoyl-CoA_hydra/iso"/>
</dbReference>
<gene>
    <name evidence="4" type="ORF">PN838_05025</name>
</gene>
<evidence type="ECO:0000256" key="2">
    <source>
        <dbReference type="ARBA" id="ARBA00023140"/>
    </source>
</evidence>
<dbReference type="PANTHER" id="PTHR43684">
    <property type="match status" value="1"/>
</dbReference>
<keyword evidence="3" id="KW-0413">Isomerase</keyword>
<accession>A0ABT5FAV2</accession>
<reference evidence="4 5" key="1">
    <citation type="submission" date="2023-01" db="EMBL/GenBank/DDBJ databases">
        <title>Psychrosphaera sp. nov., isolated from marine algae.</title>
        <authorList>
            <person name="Bayburt H."/>
            <person name="Choi B.J."/>
            <person name="Kim J.M."/>
            <person name="Choi D.G."/>
            <person name="Jeon C.O."/>
        </authorList>
    </citation>
    <scope>NUCLEOTIDE SEQUENCE [LARGE SCALE GENOMIC DNA]</scope>
    <source>
        <strain evidence="4 5">G1-22</strain>
    </source>
</reference>